<comment type="function">
    <text evidence="7">Component of the sequence-specific heterotrimeric transcription factor (NF-Y) which specifically recognizes a 5'-CCAAT-3' box motif found in the promoters of its target genes. NF-Y can function as both an activator and a repressor, depending on its interacting cofactors.</text>
</comment>
<sequence length="416" mass="46066">MANSLLGGGGTAVRVFTGVDIPDSVVRMSTEGGFGGTSSSDAQQSLQSFWPRVMEEIRNLTVKDFRVQELPLARIKKIMKLDEDVKMISAEAPVLFAKAAQIFITELTLRAWIHTEDNKRRTLQRNDIAMAITKFDQFDFLIDIVPRDELKPPKRQEEVRQSVTPAEPVQYYFTLAQQPAAVQVQGQQQGQQTTSSTTTIQPGQIIIAQPQQGQTTPVTMQVGEGQQVQIVQAQPQGQAQQAQSSTGQTMQVMQQIITNTGEIQQIPVQLNAGQLQYIRLAQPVSGTQVVQGQIQTLATSAPQVCAPKVQGLGRGPARAGFWLERRAQQSLSCHLTLQQETPPHPSHLFTPKDRRGLVEDWIQSVSLTILFSRDKEMQRKGNLKDACEESLMYVCTCLTRGSTLTDCLIVSLSFHL</sequence>
<accession>A0A485MR14</accession>
<dbReference type="CDD" id="cd22908">
    <property type="entry name" value="HFD_NFYC-like"/>
    <property type="match status" value="1"/>
</dbReference>
<evidence type="ECO:0000313" key="15">
    <source>
        <dbReference type="Proteomes" id="UP000386466"/>
    </source>
</evidence>
<dbReference type="EMBL" id="CAAGRJ010004346">
    <property type="protein sequence ID" value="VFV22378.1"/>
    <property type="molecule type" value="Genomic_DNA"/>
</dbReference>
<keyword evidence="3" id="KW-0238">DNA-binding</keyword>
<comment type="similarity">
    <text evidence="9">Belongs to the NFYC/HAP5 subunit family.</text>
</comment>
<gene>
    <name evidence="14" type="ORF">LYPA_23C004196</name>
</gene>
<dbReference type="PANTHER" id="PTHR10252:SF8">
    <property type="entry name" value="NUCLEAR TRANSCRIPTION FACTOR Y SUBUNIT GAMMA"/>
    <property type="match status" value="1"/>
</dbReference>
<organism evidence="14 15">
    <name type="scientific">Lynx pardinus</name>
    <name type="common">Iberian lynx</name>
    <name type="synonym">Felis pardina</name>
    <dbReference type="NCBI Taxonomy" id="191816"/>
    <lineage>
        <taxon>Eukaryota</taxon>
        <taxon>Metazoa</taxon>
        <taxon>Chordata</taxon>
        <taxon>Craniata</taxon>
        <taxon>Vertebrata</taxon>
        <taxon>Euteleostomi</taxon>
        <taxon>Mammalia</taxon>
        <taxon>Eutheria</taxon>
        <taxon>Laurasiatheria</taxon>
        <taxon>Carnivora</taxon>
        <taxon>Feliformia</taxon>
        <taxon>Felidae</taxon>
        <taxon>Felinae</taxon>
        <taxon>Lynx</taxon>
    </lineage>
</organism>
<evidence type="ECO:0000256" key="2">
    <source>
        <dbReference type="ARBA" id="ARBA00023015"/>
    </source>
</evidence>
<evidence type="ECO:0000256" key="4">
    <source>
        <dbReference type="ARBA" id="ARBA00023159"/>
    </source>
</evidence>
<evidence type="ECO:0000256" key="12">
    <source>
        <dbReference type="ARBA" id="ARBA00042663"/>
    </source>
</evidence>
<dbReference type="GO" id="GO:0016602">
    <property type="term" value="C:CCAAT-binding factor complex"/>
    <property type="evidence" value="ECO:0007669"/>
    <property type="project" value="TreeGrafter"/>
</dbReference>
<evidence type="ECO:0000256" key="10">
    <source>
        <dbReference type="ARBA" id="ARBA00040590"/>
    </source>
</evidence>
<dbReference type="Gene3D" id="1.10.20.10">
    <property type="entry name" value="Histone, subunit A"/>
    <property type="match status" value="1"/>
</dbReference>
<feature type="domain" description="Core Histone H2A/H2B/H3" evidence="13">
    <location>
        <begin position="55"/>
        <end position="132"/>
    </location>
</feature>
<dbReference type="GO" id="GO:0046982">
    <property type="term" value="F:protein heterodimerization activity"/>
    <property type="evidence" value="ECO:0007669"/>
    <property type="project" value="InterPro"/>
</dbReference>
<keyword evidence="6" id="KW-0539">Nucleus</keyword>
<proteinExistence type="inferred from homology"/>
<dbReference type="PANTHER" id="PTHR10252">
    <property type="entry name" value="HISTONE-LIKE TRANSCRIPTION FACTOR CCAAT-RELATED"/>
    <property type="match status" value="1"/>
</dbReference>
<evidence type="ECO:0000256" key="3">
    <source>
        <dbReference type="ARBA" id="ARBA00023125"/>
    </source>
</evidence>
<keyword evidence="2" id="KW-0805">Transcription regulation</keyword>
<evidence type="ECO:0000259" key="13">
    <source>
        <dbReference type="Pfam" id="PF00125"/>
    </source>
</evidence>
<dbReference type="SUPFAM" id="SSF47113">
    <property type="entry name" value="Histone-fold"/>
    <property type="match status" value="1"/>
</dbReference>
<protein>
    <recommendedName>
        <fullName evidence="10">Nuclear transcription factor Y subunit gamma</fullName>
    </recommendedName>
    <alternativeName>
        <fullName evidence="11">CAAT box DNA-binding protein subunit C</fullName>
    </alternativeName>
    <alternativeName>
        <fullName evidence="12">Nuclear transcription factor Y subunit C</fullName>
    </alternativeName>
</protein>
<dbReference type="InterPro" id="IPR050568">
    <property type="entry name" value="Transcr_DNA_Rep_Reg"/>
</dbReference>
<dbReference type="InterPro" id="IPR009072">
    <property type="entry name" value="Histone-fold"/>
</dbReference>
<evidence type="ECO:0000256" key="5">
    <source>
        <dbReference type="ARBA" id="ARBA00023163"/>
    </source>
</evidence>
<dbReference type="GO" id="GO:0000978">
    <property type="term" value="F:RNA polymerase II cis-regulatory region sequence-specific DNA binding"/>
    <property type="evidence" value="ECO:0007669"/>
    <property type="project" value="TreeGrafter"/>
</dbReference>
<evidence type="ECO:0000256" key="9">
    <source>
        <dbReference type="ARBA" id="ARBA00038129"/>
    </source>
</evidence>
<keyword evidence="5" id="KW-0804">Transcription</keyword>
<dbReference type="GO" id="GO:0001228">
    <property type="term" value="F:DNA-binding transcription activator activity, RNA polymerase II-specific"/>
    <property type="evidence" value="ECO:0007669"/>
    <property type="project" value="TreeGrafter"/>
</dbReference>
<reference evidence="14 15" key="1">
    <citation type="submission" date="2019-01" db="EMBL/GenBank/DDBJ databases">
        <authorList>
            <person name="Alioto T."/>
            <person name="Alioto T."/>
        </authorList>
    </citation>
    <scope>NUCLEOTIDE SEQUENCE [LARGE SCALE GENOMIC DNA]</scope>
</reference>
<evidence type="ECO:0000256" key="6">
    <source>
        <dbReference type="ARBA" id="ARBA00023242"/>
    </source>
</evidence>
<comment type="subcellular location">
    <subcellularLocation>
        <location evidence="1">Nucleus</location>
    </subcellularLocation>
</comment>
<evidence type="ECO:0000256" key="11">
    <source>
        <dbReference type="ARBA" id="ARBA00042333"/>
    </source>
</evidence>
<keyword evidence="15" id="KW-1185">Reference proteome</keyword>
<evidence type="ECO:0000256" key="7">
    <source>
        <dbReference type="ARBA" id="ARBA00025263"/>
    </source>
</evidence>
<dbReference type="AlphaFoldDB" id="A0A485MR14"/>
<dbReference type="Pfam" id="PF00125">
    <property type="entry name" value="Histone"/>
    <property type="match status" value="1"/>
</dbReference>
<evidence type="ECO:0000256" key="8">
    <source>
        <dbReference type="ARBA" id="ARBA00025911"/>
    </source>
</evidence>
<evidence type="ECO:0000256" key="1">
    <source>
        <dbReference type="ARBA" id="ARBA00004123"/>
    </source>
</evidence>
<keyword evidence="4" id="KW-0010">Activator</keyword>
<evidence type="ECO:0000313" key="14">
    <source>
        <dbReference type="EMBL" id="VFV22378.1"/>
    </source>
</evidence>
<dbReference type="InterPro" id="IPR007125">
    <property type="entry name" value="H2A/H2B/H3"/>
</dbReference>
<comment type="subunit">
    <text evidence="8">Heterotrimeric transcription factor composed of three components, NF-YA, NF-YB and NF-YC. NF-YB and NF-YC must interact and dimerize for NF-YA association and DNA binding.</text>
</comment>
<dbReference type="Proteomes" id="UP000386466">
    <property type="component" value="Unassembled WGS sequence"/>
</dbReference>
<dbReference type="FunFam" id="1.10.20.10:FF:000006">
    <property type="entry name" value="Nuclear transcription factor Y subunit gamma"/>
    <property type="match status" value="1"/>
</dbReference>
<name>A0A485MR14_LYNPA</name>